<dbReference type="EMBL" id="CP006885">
    <property type="protein sequence ID" value="AHB67590.1"/>
    <property type="molecule type" value="Genomic_DNA"/>
</dbReference>
<dbReference type="KEGG" id="hhn:HISP_16080"/>
<organism evidence="1 2">
    <name type="scientific">Haloarcula hispanica N601</name>
    <dbReference type="NCBI Taxonomy" id="1417673"/>
    <lineage>
        <taxon>Archaea</taxon>
        <taxon>Methanobacteriati</taxon>
        <taxon>Methanobacteriota</taxon>
        <taxon>Stenosarchaea group</taxon>
        <taxon>Halobacteria</taxon>
        <taxon>Halobacteriales</taxon>
        <taxon>Haloarculaceae</taxon>
        <taxon>Haloarcula</taxon>
    </lineage>
</organism>
<sequence>MVVFVEAADNLGFRGIHDAAPAWVEPL</sequence>
<name>V5TSH1_HALHI</name>
<dbReference type="HOGENOM" id="CLU_3414452_0_0_2"/>
<gene>
    <name evidence="1" type="ORF">HISP_16080</name>
</gene>
<protein>
    <submittedName>
        <fullName evidence="1">Uncharacterized protein</fullName>
    </submittedName>
</protein>
<evidence type="ECO:0000313" key="1">
    <source>
        <dbReference type="EMBL" id="AHB67590.1"/>
    </source>
</evidence>
<proteinExistence type="predicted"/>
<reference evidence="1 2" key="1">
    <citation type="journal article" date="2014" name="Genome Announc.">
        <title>Complete Genome Sequence of the Extremely Halophilic Archaeon Haloarcula hispanica Strain N601.</title>
        <authorList>
            <person name="Ding J.Y."/>
            <person name="Chiang P.W."/>
            <person name="Hong M.J."/>
            <person name="Dyall-Smith M."/>
            <person name="Tang S.L."/>
        </authorList>
    </citation>
    <scope>NUCLEOTIDE SEQUENCE [LARGE SCALE GENOMIC DNA]</scope>
    <source>
        <strain evidence="1 2">N601</strain>
    </source>
</reference>
<dbReference type="AlphaFoldDB" id="V5TSH1"/>
<accession>V5TSH1</accession>
<keyword evidence="2" id="KW-1185">Reference proteome</keyword>
<evidence type="ECO:0000313" key="2">
    <source>
        <dbReference type="Proteomes" id="UP000018572"/>
    </source>
</evidence>
<dbReference type="Proteomes" id="UP000018572">
    <property type="component" value="Chromosome 2"/>
</dbReference>